<evidence type="ECO:0000259" key="1">
    <source>
        <dbReference type="SMART" id="SM00225"/>
    </source>
</evidence>
<dbReference type="SMART" id="SM00225">
    <property type="entry name" value="BTB"/>
    <property type="match status" value="1"/>
</dbReference>
<dbReference type="CDD" id="cd18186">
    <property type="entry name" value="BTB_POZ_ZBTB_KLHL-like"/>
    <property type="match status" value="1"/>
</dbReference>
<dbReference type="OMA" id="SNMWRLL"/>
<feature type="domain" description="BTB" evidence="1">
    <location>
        <begin position="26"/>
        <end position="134"/>
    </location>
</feature>
<dbReference type="SUPFAM" id="SSF54695">
    <property type="entry name" value="POZ domain"/>
    <property type="match status" value="1"/>
</dbReference>
<dbReference type="InterPro" id="IPR000210">
    <property type="entry name" value="BTB/POZ_dom"/>
</dbReference>
<organism evidence="2 3">
    <name type="scientific">Wolfiporia cocos (strain MD-104)</name>
    <name type="common">Brown rot fungus</name>
    <dbReference type="NCBI Taxonomy" id="742152"/>
    <lineage>
        <taxon>Eukaryota</taxon>
        <taxon>Fungi</taxon>
        <taxon>Dikarya</taxon>
        <taxon>Basidiomycota</taxon>
        <taxon>Agaricomycotina</taxon>
        <taxon>Agaricomycetes</taxon>
        <taxon>Polyporales</taxon>
        <taxon>Phaeolaceae</taxon>
        <taxon>Wolfiporia</taxon>
    </lineage>
</organism>
<dbReference type="OrthoDB" id="3248190at2759"/>
<dbReference type="Pfam" id="PF00651">
    <property type="entry name" value="BTB"/>
    <property type="match status" value="1"/>
</dbReference>
<dbReference type="InterPro" id="IPR011333">
    <property type="entry name" value="SKP1/BTB/POZ_sf"/>
</dbReference>
<dbReference type="EMBL" id="KB467831">
    <property type="protein sequence ID" value="PCH34241.1"/>
    <property type="molecule type" value="Genomic_DNA"/>
</dbReference>
<keyword evidence="3" id="KW-1185">Reference proteome</keyword>
<sequence>MISDSDRDGSCNPEYKRHESLYIDDHSVVFLVEDALYKVHCHFFKRHSSVFATMFSLPPGNGNSIEGLSDDHPIKLEGVRKIDFERMLSLFYPQDIVKGDLVTVEEWTSVLALASKWLFPVHRQLAIDRLSQIASPIDRILLSRRYDVTSWLVPAYFDLCTREAPLNYEEGEMLGMKDVILIGQLRHSIRVSTRVSMQDKNVIATIQRMLNVSE</sequence>
<dbReference type="AlphaFoldDB" id="A0A2H3IWY5"/>
<gene>
    <name evidence="2" type="ORF">WOLCODRAFT_160719</name>
</gene>
<name>A0A2H3IWY5_WOLCO</name>
<dbReference type="Proteomes" id="UP000218811">
    <property type="component" value="Unassembled WGS sequence"/>
</dbReference>
<protein>
    <recommendedName>
        <fullName evidence="1">BTB domain-containing protein</fullName>
    </recommendedName>
</protein>
<accession>A0A2H3IWY5</accession>
<proteinExistence type="predicted"/>
<dbReference type="Gene3D" id="3.30.710.10">
    <property type="entry name" value="Potassium Channel Kv1.1, Chain A"/>
    <property type="match status" value="1"/>
</dbReference>
<reference evidence="2 3" key="1">
    <citation type="journal article" date="2012" name="Science">
        <title>The Paleozoic origin of enzymatic lignin decomposition reconstructed from 31 fungal genomes.</title>
        <authorList>
            <person name="Floudas D."/>
            <person name="Binder M."/>
            <person name="Riley R."/>
            <person name="Barry K."/>
            <person name="Blanchette R.A."/>
            <person name="Henrissat B."/>
            <person name="Martinez A.T."/>
            <person name="Otillar R."/>
            <person name="Spatafora J.W."/>
            <person name="Yadav J.S."/>
            <person name="Aerts A."/>
            <person name="Benoit I."/>
            <person name="Boyd A."/>
            <person name="Carlson A."/>
            <person name="Copeland A."/>
            <person name="Coutinho P.M."/>
            <person name="de Vries R.P."/>
            <person name="Ferreira P."/>
            <person name="Findley K."/>
            <person name="Foster B."/>
            <person name="Gaskell J."/>
            <person name="Glotzer D."/>
            <person name="Gorecki P."/>
            <person name="Heitman J."/>
            <person name="Hesse C."/>
            <person name="Hori C."/>
            <person name="Igarashi K."/>
            <person name="Jurgens J.A."/>
            <person name="Kallen N."/>
            <person name="Kersten P."/>
            <person name="Kohler A."/>
            <person name="Kuees U."/>
            <person name="Kumar T.K.A."/>
            <person name="Kuo A."/>
            <person name="LaButti K."/>
            <person name="Larrondo L.F."/>
            <person name="Lindquist E."/>
            <person name="Ling A."/>
            <person name="Lombard V."/>
            <person name="Lucas S."/>
            <person name="Lundell T."/>
            <person name="Martin R."/>
            <person name="McLaughlin D.J."/>
            <person name="Morgenstern I."/>
            <person name="Morin E."/>
            <person name="Murat C."/>
            <person name="Nagy L.G."/>
            <person name="Nolan M."/>
            <person name="Ohm R.A."/>
            <person name="Patyshakuliyeva A."/>
            <person name="Rokas A."/>
            <person name="Ruiz-Duenas F.J."/>
            <person name="Sabat G."/>
            <person name="Salamov A."/>
            <person name="Samejima M."/>
            <person name="Schmutz J."/>
            <person name="Slot J.C."/>
            <person name="St John F."/>
            <person name="Stenlid J."/>
            <person name="Sun H."/>
            <person name="Sun S."/>
            <person name="Syed K."/>
            <person name="Tsang A."/>
            <person name="Wiebenga A."/>
            <person name="Young D."/>
            <person name="Pisabarro A."/>
            <person name="Eastwood D.C."/>
            <person name="Martin F."/>
            <person name="Cullen D."/>
            <person name="Grigoriev I.V."/>
            <person name="Hibbett D.S."/>
        </authorList>
    </citation>
    <scope>NUCLEOTIDE SEQUENCE [LARGE SCALE GENOMIC DNA]</scope>
    <source>
        <strain evidence="2 3">MD-104</strain>
    </source>
</reference>
<dbReference type="STRING" id="742152.A0A2H3IWY5"/>
<evidence type="ECO:0000313" key="2">
    <source>
        <dbReference type="EMBL" id="PCH34241.1"/>
    </source>
</evidence>
<evidence type="ECO:0000313" key="3">
    <source>
        <dbReference type="Proteomes" id="UP000218811"/>
    </source>
</evidence>